<gene>
    <name evidence="8" type="ORF">NSA47_04175</name>
</gene>
<evidence type="ECO:0000256" key="4">
    <source>
        <dbReference type="ARBA" id="ARBA00022618"/>
    </source>
</evidence>
<dbReference type="InterPro" id="IPR019933">
    <property type="entry name" value="DivIVA_domain"/>
</dbReference>
<accession>A0AAE3KYU2</accession>
<feature type="coiled-coil region" evidence="7">
    <location>
        <begin position="28"/>
        <end position="158"/>
    </location>
</feature>
<keyword evidence="5 7" id="KW-0175">Coiled coil</keyword>
<evidence type="ECO:0000256" key="6">
    <source>
        <dbReference type="ARBA" id="ARBA00023306"/>
    </source>
</evidence>
<comment type="caution">
    <text evidence="8">The sequence shown here is derived from an EMBL/GenBank/DDBJ whole genome shotgun (WGS) entry which is preliminary data.</text>
</comment>
<dbReference type="InterPro" id="IPR007793">
    <property type="entry name" value="DivIVA_fam"/>
</dbReference>
<dbReference type="Pfam" id="PF05103">
    <property type="entry name" value="DivIVA"/>
    <property type="match status" value="1"/>
</dbReference>
<protein>
    <submittedName>
        <fullName evidence="8">DivIVA domain-containing protein</fullName>
    </submittedName>
</protein>
<dbReference type="PANTHER" id="PTHR35794">
    <property type="entry name" value="CELL DIVISION PROTEIN DIVIVA"/>
    <property type="match status" value="1"/>
</dbReference>
<evidence type="ECO:0000256" key="1">
    <source>
        <dbReference type="ARBA" id="ARBA00004496"/>
    </source>
</evidence>
<comment type="similarity">
    <text evidence="2">Belongs to the DivIVA family.</text>
</comment>
<dbReference type="NCBIfam" id="TIGR03544">
    <property type="entry name" value="DivI1A_domain"/>
    <property type="match status" value="1"/>
</dbReference>
<evidence type="ECO:0000256" key="3">
    <source>
        <dbReference type="ARBA" id="ARBA00022490"/>
    </source>
</evidence>
<dbReference type="EMBL" id="JANKAS010000002">
    <property type="protein sequence ID" value="MCR1898185.1"/>
    <property type="molecule type" value="Genomic_DNA"/>
</dbReference>
<keyword evidence="4" id="KW-0132">Cell division</keyword>
<evidence type="ECO:0000256" key="5">
    <source>
        <dbReference type="ARBA" id="ARBA00023054"/>
    </source>
</evidence>
<organism evidence="8 9">
    <name type="scientific">Irregularibacter muris</name>
    <dbReference type="NCBI Taxonomy" id="1796619"/>
    <lineage>
        <taxon>Bacteria</taxon>
        <taxon>Bacillati</taxon>
        <taxon>Bacillota</taxon>
        <taxon>Clostridia</taxon>
        <taxon>Eubacteriales</taxon>
        <taxon>Eubacteriaceae</taxon>
        <taxon>Irregularibacter</taxon>
    </lineage>
</organism>
<dbReference type="GO" id="GO:0051301">
    <property type="term" value="P:cell division"/>
    <property type="evidence" value="ECO:0007669"/>
    <property type="project" value="UniProtKB-KW"/>
</dbReference>
<dbReference type="AlphaFoldDB" id="A0AAE3KYU2"/>
<keyword evidence="3" id="KW-0963">Cytoplasm</keyword>
<evidence type="ECO:0000256" key="7">
    <source>
        <dbReference type="SAM" id="Coils"/>
    </source>
</evidence>
<comment type="subcellular location">
    <subcellularLocation>
        <location evidence="1">Cytoplasm</location>
    </subcellularLocation>
</comment>
<keyword evidence="9" id="KW-1185">Reference proteome</keyword>
<evidence type="ECO:0000313" key="8">
    <source>
        <dbReference type="EMBL" id="MCR1898185.1"/>
    </source>
</evidence>
<dbReference type="GO" id="GO:0005737">
    <property type="term" value="C:cytoplasm"/>
    <property type="evidence" value="ECO:0007669"/>
    <property type="project" value="UniProtKB-SubCell"/>
</dbReference>
<evidence type="ECO:0000256" key="2">
    <source>
        <dbReference type="ARBA" id="ARBA00009008"/>
    </source>
</evidence>
<dbReference type="Gene3D" id="6.10.250.660">
    <property type="match status" value="1"/>
</dbReference>
<evidence type="ECO:0000313" key="9">
    <source>
        <dbReference type="Proteomes" id="UP001205748"/>
    </source>
</evidence>
<dbReference type="PANTHER" id="PTHR35794:SF2">
    <property type="entry name" value="CELL DIVISION PROTEIN DIVIVA"/>
    <property type="match status" value="1"/>
</dbReference>
<proteinExistence type="inferred from homology"/>
<sequence length="163" mass="19420">MITPMEIHNKEFKRKVRGYDQDEVDEFLDKIVVDYEKLYRENAELKDKINLQNEKMEHYTNLENTLQNTLLMAQKASEDIEKNARKQAENIIQEAENQGKSILEEANKEIINIIKKKEELVKDVKIFKTKVSTLLETQKEILNEIDDIDNRKEYVEEEIEFNN</sequence>
<name>A0AAE3KYU2_9FIRM</name>
<dbReference type="Proteomes" id="UP001205748">
    <property type="component" value="Unassembled WGS sequence"/>
</dbReference>
<keyword evidence="6" id="KW-0131">Cell cycle</keyword>
<reference evidence="8" key="1">
    <citation type="submission" date="2022-07" db="EMBL/GenBank/DDBJ databases">
        <title>Enhanced cultured diversity of the mouse gut microbiota enables custom-made synthetic communities.</title>
        <authorList>
            <person name="Afrizal A."/>
        </authorList>
    </citation>
    <scope>NUCLEOTIDE SEQUENCE</scope>
    <source>
        <strain evidence="8">DSM 28593</strain>
    </source>
</reference>